<evidence type="ECO:0000313" key="1">
    <source>
        <dbReference type="EMBL" id="KAI9902236.1"/>
    </source>
</evidence>
<dbReference type="Proteomes" id="UP001163324">
    <property type="component" value="Chromosome 3"/>
</dbReference>
<proteinExistence type="predicted"/>
<protein>
    <submittedName>
        <fullName evidence="1">Uncharacterized protein</fullName>
    </submittedName>
</protein>
<comment type="caution">
    <text evidence="1">The sequence shown here is derived from an EMBL/GenBank/DDBJ whole genome shotgun (WGS) entry which is preliminary data.</text>
</comment>
<gene>
    <name evidence="1" type="ORF">N3K66_004053</name>
</gene>
<keyword evidence="2" id="KW-1185">Reference proteome</keyword>
<name>A0ACC0V763_9HYPO</name>
<accession>A0ACC0V763</accession>
<sequence length="433" mass="47952">MPTHSLTFVNTTGPPKLSKSAAKQVRGHVTKVKFAARRQHKAIPDYLKDEMERASSQPHSPATSLVHQIPWSEVELANAVSLAITRSDPHQAGVLLNTFWYPLFLSRRDQQTDESDAAAWLDLFVSDPALVEVTIAAGMRYWLASDECKRRGGEHYSRAVDMVIRSMASGKAYSDGFLATIFTLALTERLQGSDAAWEMHIGGAAQAIGQRISYGMLAMPPLLADLVAMDFVNEVYGFPRVFHQSIVARLEGPSYRALKNAATISCHLSQLRKTVGENRHCWLNPSDVPRDVEEMWMKCYIEAGFLQADENPFVRATAVGFKLVLYFLATPEARRGLWQTADELKEALSKLPGRSCMYMDLTSCPLVLGAMAAKEGSEARAWFVDKLRCGVEAVQSRGWSGCLGILERTVSVDGYLLSRLRSLAPEIMPPAVE</sequence>
<dbReference type="EMBL" id="CM047942">
    <property type="protein sequence ID" value="KAI9902236.1"/>
    <property type="molecule type" value="Genomic_DNA"/>
</dbReference>
<organism evidence="1 2">
    <name type="scientific">Trichothecium roseum</name>
    <dbReference type="NCBI Taxonomy" id="47278"/>
    <lineage>
        <taxon>Eukaryota</taxon>
        <taxon>Fungi</taxon>
        <taxon>Dikarya</taxon>
        <taxon>Ascomycota</taxon>
        <taxon>Pezizomycotina</taxon>
        <taxon>Sordariomycetes</taxon>
        <taxon>Hypocreomycetidae</taxon>
        <taxon>Hypocreales</taxon>
        <taxon>Hypocreales incertae sedis</taxon>
        <taxon>Trichothecium</taxon>
    </lineage>
</organism>
<reference evidence="1" key="1">
    <citation type="submission" date="2022-10" db="EMBL/GenBank/DDBJ databases">
        <title>Complete Genome of Trichothecium roseum strain YXFP-22015, a Plant Pathogen Isolated from Citrus.</title>
        <authorList>
            <person name="Wang Y."/>
            <person name="Zhu L."/>
        </authorList>
    </citation>
    <scope>NUCLEOTIDE SEQUENCE</scope>
    <source>
        <strain evidence="1">YXFP-22015</strain>
    </source>
</reference>
<evidence type="ECO:0000313" key="2">
    <source>
        <dbReference type="Proteomes" id="UP001163324"/>
    </source>
</evidence>